<dbReference type="EC" id="1.7.1.13" evidence="5"/>
<comment type="subcellular location">
    <subcellularLocation>
        <location evidence="5">Cytoplasm</location>
    </subcellularLocation>
</comment>
<dbReference type="SUPFAM" id="SSF55620">
    <property type="entry name" value="Tetrahydrobiopterin biosynthesis enzymes-like"/>
    <property type="match status" value="1"/>
</dbReference>
<proteinExistence type="inferred from homology"/>
<dbReference type="InterPro" id="IPR043133">
    <property type="entry name" value="GTP-CH-I_C/QueF"/>
</dbReference>
<comment type="catalytic activity">
    <reaction evidence="5">
        <text>7-aminomethyl-7-carbaguanine + 2 NADP(+) = 7-cyano-7-carbaguanine + 2 NADPH + 3 H(+)</text>
        <dbReference type="Rhea" id="RHEA:13409"/>
        <dbReference type="ChEBI" id="CHEBI:15378"/>
        <dbReference type="ChEBI" id="CHEBI:45075"/>
        <dbReference type="ChEBI" id="CHEBI:57783"/>
        <dbReference type="ChEBI" id="CHEBI:58349"/>
        <dbReference type="ChEBI" id="CHEBI:58703"/>
        <dbReference type="EC" id="1.7.1.13"/>
    </reaction>
</comment>
<feature type="binding site" evidence="5">
    <location>
        <begin position="58"/>
        <end position="60"/>
    </location>
    <ligand>
        <name>substrate</name>
    </ligand>
</feature>
<protein>
    <recommendedName>
        <fullName evidence="5">NADPH-dependent 7-cyano-7-deazaguanine reductase</fullName>
        <ecNumber evidence="5">1.7.1.13</ecNumber>
    </recommendedName>
    <alternativeName>
        <fullName evidence="5">7-cyano-7-carbaguanine reductase</fullName>
    </alternativeName>
    <alternativeName>
        <fullName evidence="5">NADPH-dependent nitrile oxidoreductase</fullName>
    </alternativeName>
    <alternativeName>
        <fullName evidence="5">PreQ(0) reductase</fullName>
    </alternativeName>
</protein>
<evidence type="ECO:0000256" key="4">
    <source>
        <dbReference type="ARBA" id="ARBA00023002"/>
    </source>
</evidence>
<accession>A0A7D5SES1</accession>
<dbReference type="KEGG" id="acog:HWD57_11180"/>
<gene>
    <name evidence="5 6" type="primary">queF</name>
    <name evidence="6" type="ORF">HWD57_11180</name>
</gene>
<dbReference type="PIRSF" id="PIRSF027377">
    <property type="entry name" value="Nitrile_oxidored_QueF"/>
    <property type="match status" value="1"/>
</dbReference>
<dbReference type="GO" id="GO:0033739">
    <property type="term" value="F:preQ1 synthase activity"/>
    <property type="evidence" value="ECO:0007669"/>
    <property type="project" value="UniProtKB-UniRule"/>
</dbReference>
<dbReference type="EMBL" id="CP058708">
    <property type="protein sequence ID" value="QLH50284.1"/>
    <property type="molecule type" value="Genomic_DNA"/>
</dbReference>
<keyword evidence="3 5" id="KW-0521">NADP</keyword>
<evidence type="ECO:0000256" key="5">
    <source>
        <dbReference type="HAMAP-Rule" id="MF_00818"/>
    </source>
</evidence>
<dbReference type="Pfam" id="PF14489">
    <property type="entry name" value="QueF"/>
    <property type="match status" value="1"/>
</dbReference>
<feature type="active site" description="Thioimide intermediate" evidence="5">
    <location>
        <position position="36"/>
    </location>
</feature>
<comment type="pathway">
    <text evidence="5">tRNA modification; tRNA-queuosine biosynthesis.</text>
</comment>
<keyword evidence="1 5" id="KW-0963">Cytoplasm</keyword>
<dbReference type="InterPro" id="IPR050084">
    <property type="entry name" value="NADPH_dep_7-cyano-7-deazaG_red"/>
</dbReference>
<dbReference type="PANTHER" id="PTHR34354">
    <property type="entry name" value="NADPH-DEPENDENT 7-CYANO-7-DEAZAGUANINE REDUCTASE"/>
    <property type="match status" value="1"/>
</dbReference>
<dbReference type="GO" id="GO:0008616">
    <property type="term" value="P:tRNA queuosine(34) biosynthetic process"/>
    <property type="evidence" value="ECO:0007669"/>
    <property type="project" value="UniProtKB-UniRule"/>
</dbReference>
<dbReference type="PANTHER" id="PTHR34354:SF1">
    <property type="entry name" value="NADPH-DEPENDENT 7-CYANO-7-DEAZAGUANINE REDUCTASE"/>
    <property type="match status" value="1"/>
</dbReference>
<dbReference type="Gene3D" id="3.30.1130.10">
    <property type="match status" value="1"/>
</dbReference>
<dbReference type="InterPro" id="IPR016856">
    <property type="entry name" value="QueF_type1"/>
</dbReference>
<evidence type="ECO:0000256" key="2">
    <source>
        <dbReference type="ARBA" id="ARBA00022785"/>
    </source>
</evidence>
<feature type="active site" description="Proton donor" evidence="5">
    <location>
        <position position="43"/>
    </location>
</feature>
<dbReference type="InterPro" id="IPR029500">
    <property type="entry name" value="QueF"/>
</dbReference>
<feature type="binding site" evidence="5">
    <location>
        <begin position="77"/>
        <end position="78"/>
    </location>
    <ligand>
        <name>substrate</name>
    </ligand>
</feature>
<evidence type="ECO:0000256" key="1">
    <source>
        <dbReference type="ARBA" id="ARBA00022490"/>
    </source>
</evidence>
<comment type="similarity">
    <text evidence="5">Belongs to the GTP cyclohydrolase I family. QueF type 1 subfamily.</text>
</comment>
<dbReference type="Proteomes" id="UP000509684">
    <property type="component" value="Chromosome"/>
</dbReference>
<dbReference type="AlphaFoldDB" id="A0A7D5SES1"/>
<dbReference type="NCBIfam" id="TIGR03139">
    <property type="entry name" value="QueF-II"/>
    <property type="match status" value="1"/>
</dbReference>
<name>A0A7D5SES1_9PROT</name>
<evidence type="ECO:0000313" key="7">
    <source>
        <dbReference type="Proteomes" id="UP000509684"/>
    </source>
</evidence>
<evidence type="ECO:0000256" key="3">
    <source>
        <dbReference type="ARBA" id="ARBA00022857"/>
    </source>
</evidence>
<reference evidence="6 7" key="1">
    <citation type="journal article" date="2019" name="Microbiome">
        <title>Annotated bacterial chromosomes from frame-shift-corrected long-read metagenomic data.</title>
        <authorList>
            <person name="Arumugam K."/>
            <person name="Bagci C."/>
            <person name="Bessarab I."/>
            <person name="Beier S."/>
            <person name="Buchfink B."/>
            <person name="Gorska A."/>
            <person name="Qiu G."/>
            <person name="Huson D.H."/>
            <person name="Williams R.B.H."/>
        </authorList>
    </citation>
    <scope>NUCLEOTIDE SEQUENCE [LARGE SCALE GENOMIC DNA]</scope>
    <source>
        <strain evidence="6">SSA1</strain>
    </source>
</reference>
<dbReference type="GO" id="GO:0005737">
    <property type="term" value="C:cytoplasm"/>
    <property type="evidence" value="ECO:0007669"/>
    <property type="project" value="UniProtKB-SubCell"/>
</dbReference>
<keyword evidence="4 5" id="KW-0560">Oxidoreductase</keyword>
<evidence type="ECO:0000313" key="6">
    <source>
        <dbReference type="EMBL" id="QLH50284.1"/>
    </source>
</evidence>
<comment type="function">
    <text evidence="5">Catalyzes the NADPH-dependent reduction of 7-cyano-7-deazaguanine (preQ0) to 7-aminomethyl-7-deazaguanine (preQ1).</text>
</comment>
<organism evidence="6 7">
    <name type="scientific">Candidatus Accumulibacter cognatus</name>
    <dbReference type="NCBI Taxonomy" id="2954383"/>
    <lineage>
        <taxon>Bacteria</taxon>
        <taxon>Pseudomonadati</taxon>
        <taxon>Pseudomonadota</taxon>
        <taxon>Betaproteobacteria</taxon>
        <taxon>Candidatus Accumulibacter</taxon>
    </lineage>
</organism>
<sequence length="141" mass="15962">MTTTTISASTLETFPNPAPQRDFHIHMEIPEFTCLCPKTGQPDFATLLLDYIPDQTCVELKSLKLYIWSFRNTGCFHEAVTNRILDDLASATQPRYMRLTARFYVRGGIFTTVIADHRQTGWTPAPMVQLADFASQSNTRA</sequence>
<dbReference type="UniPathway" id="UPA00392"/>
<keyword evidence="2 5" id="KW-0671">Queuosine biosynthesis</keyword>
<dbReference type="HAMAP" id="MF_00818">
    <property type="entry name" value="QueF_type1"/>
    <property type="match status" value="1"/>
</dbReference>